<dbReference type="RefSeq" id="WP_260278428.1">
    <property type="nucleotide sequence ID" value="NZ_JANAVZ010000013.1"/>
</dbReference>
<proteinExistence type="predicted"/>
<keyword evidence="2" id="KW-1185">Reference proteome</keyword>
<evidence type="ECO:0000313" key="2">
    <source>
        <dbReference type="Proteomes" id="UP001320702"/>
    </source>
</evidence>
<reference evidence="1 2" key="1">
    <citation type="submission" date="2022-04" db="EMBL/GenBank/DDBJ databases">
        <title>Paracoccus sp. YLB-12 draft genome sequence.</title>
        <authorList>
            <person name="Yu L."/>
        </authorList>
    </citation>
    <scope>NUCLEOTIDE SEQUENCE [LARGE SCALE GENOMIC DNA]</scope>
    <source>
        <strain evidence="1 2">YLB-12</strain>
    </source>
</reference>
<sequence length="78" mass="8493">MRLWRTARPGAVISISVHLGDVGLLLDRRGDLLIPLAPAELTRGEKVSRALDQINARHGDGAIRFGINTPHPGFFVRG</sequence>
<name>A0ABT2KD93_9RHOB</name>
<dbReference type="EMBL" id="JANAVZ010000013">
    <property type="protein sequence ID" value="MCT4334518.1"/>
    <property type="molecule type" value="Genomic_DNA"/>
</dbReference>
<organism evidence="1 2">
    <name type="scientific">Paracoccus maritimus</name>
    <dbReference type="NCBI Taxonomy" id="2933292"/>
    <lineage>
        <taxon>Bacteria</taxon>
        <taxon>Pseudomonadati</taxon>
        <taxon>Pseudomonadota</taxon>
        <taxon>Alphaproteobacteria</taxon>
        <taxon>Rhodobacterales</taxon>
        <taxon>Paracoccaceae</taxon>
        <taxon>Paracoccus</taxon>
    </lineage>
</organism>
<protein>
    <submittedName>
        <fullName evidence="1">DUF4113 domain-containing protein</fullName>
    </submittedName>
</protein>
<comment type="caution">
    <text evidence="1">The sequence shown here is derived from an EMBL/GenBank/DDBJ whole genome shotgun (WGS) entry which is preliminary data.</text>
</comment>
<dbReference type="Proteomes" id="UP001320702">
    <property type="component" value="Unassembled WGS sequence"/>
</dbReference>
<gene>
    <name evidence="1" type="ORF">MU516_16810</name>
</gene>
<accession>A0ABT2KD93</accession>
<evidence type="ECO:0000313" key="1">
    <source>
        <dbReference type="EMBL" id="MCT4334518.1"/>
    </source>
</evidence>